<dbReference type="InterPro" id="IPR008984">
    <property type="entry name" value="SMAD_FHA_dom_sf"/>
</dbReference>
<dbReference type="RefSeq" id="XP_011083641.1">
    <property type="nucleotide sequence ID" value="XM_011085339.2"/>
</dbReference>
<evidence type="ECO:0000313" key="3">
    <source>
        <dbReference type="Proteomes" id="UP000504604"/>
    </source>
</evidence>
<dbReference type="InterPro" id="IPR037912">
    <property type="entry name" value="MCRS1"/>
</dbReference>
<dbReference type="GO" id="GO:0031011">
    <property type="term" value="C:Ino80 complex"/>
    <property type="evidence" value="ECO:0007669"/>
    <property type="project" value="InterPro"/>
</dbReference>
<dbReference type="OrthoDB" id="10262769at2759"/>
<dbReference type="GO" id="GO:0002151">
    <property type="term" value="F:G-quadruplex RNA binding"/>
    <property type="evidence" value="ECO:0007669"/>
    <property type="project" value="InterPro"/>
</dbReference>
<dbReference type="Pfam" id="PF13325">
    <property type="entry name" value="MCRS_N"/>
    <property type="match status" value="1"/>
</dbReference>
<dbReference type="PANTHER" id="PTHR13233">
    <property type="entry name" value="MICROSPHERULE PROTEIN 1"/>
    <property type="match status" value="1"/>
</dbReference>
<dbReference type="AlphaFoldDB" id="A0A6I9TKJ2"/>
<feature type="region of interest" description="Disordered" evidence="1">
    <location>
        <begin position="174"/>
        <end position="202"/>
    </location>
</feature>
<reference evidence="4" key="1">
    <citation type="submission" date="2025-08" db="UniProtKB">
        <authorList>
            <consortium name="RefSeq"/>
        </authorList>
    </citation>
    <scope>IDENTIFICATION</scope>
</reference>
<dbReference type="PANTHER" id="PTHR13233:SF0">
    <property type="entry name" value="MICROSPHERULE PROTEIN 1"/>
    <property type="match status" value="1"/>
</dbReference>
<dbReference type="InterPro" id="IPR025999">
    <property type="entry name" value="MCRS_N"/>
</dbReference>
<dbReference type="GO" id="GO:0071339">
    <property type="term" value="C:MLL1 complex"/>
    <property type="evidence" value="ECO:0007669"/>
    <property type="project" value="InterPro"/>
</dbReference>
<proteinExistence type="predicted"/>
<evidence type="ECO:0000313" key="4">
    <source>
        <dbReference type="RefSeq" id="XP_011083641.1"/>
    </source>
</evidence>
<dbReference type="SUPFAM" id="SSF49879">
    <property type="entry name" value="SMAD/FHA domain"/>
    <property type="match status" value="1"/>
</dbReference>
<protein>
    <submittedName>
        <fullName evidence="4">Uncharacterized protein LOC105166108 isoform X1</fullName>
    </submittedName>
</protein>
<dbReference type="GeneID" id="105166108"/>
<dbReference type="Gene3D" id="2.60.200.20">
    <property type="match status" value="1"/>
</dbReference>
<feature type="region of interest" description="Disordered" evidence="1">
    <location>
        <begin position="508"/>
        <end position="536"/>
    </location>
</feature>
<dbReference type="InParanoid" id="A0A6I9TKJ2"/>
<sequence>MGAMAPPPHWIPEDDVLLKNAVEAGASLESLAKGAVQFSRRYSVQELQDRWYSLLYDPVVSEEASAHMIEVERFAFTNQSRPNKSESVKEITCSSGKRRAESIRKCYYSMRKRICNEPFDMMGINLLSGPSNSNFGDGNELSSADCGIGNLVSNNLGIQGADFNIRHRPFSEFGPRAAESTGDGVTPSFNTGQNHGQDLHLDGKSVSHNLSYPYEEDISLTREQNEVPGFGQSKELPLCNLFDAEGLENEGNACSEFGGPPFHTFGCSSPLPQMPIWSTSADISATHLPIELGEKDQNAEETFIIPQVGDANETEALRYSGTRSNSNLKTSLSCDSMIDMTPSTEDYFAELSNTLFDFTNEDELLFVDTDGKETIDKSYFDGLSSLLLDSPNQSELPNVGLGEAAVATDGHFVGISGGHPAEVDDKCSHVCYQHKVPEVQVASSVSAVKGFGPEYRNGVICCTLNTEDPEIPSNDDVFLPFRFPSPSNSSGGSHWGLHDPSYLVSSSVKDFSSTRKPNGGPPTMKNSQKDPCVPSRLIGSSQLSNMGLKYPIGDHGVKFELPKSSIQQAALRNVRNSECSNHITSANTSANNFIGGGLKGGVTEMERGKNLDNKSIGASLDKHLHGPDILQAFQKSATGIRNGYDAKAEIPNNGSSNIDRSCLNTPVPKPIETSLPSDQEELWSEDDFDVPCFSDVEAMILDMDLSPDEFDLYTNPEVQRYQHEETKRTIIRLEQSAHACTQRAIAAQGALAVLCGRCSKHFIKKPEVLLGRATEDLKVDIDLGREKHGGKISRRQAIIKMDMYGMFHLKNLGKSSIYVNGKEVGTGQRLSLTSGCLIEVRGLAFVFETNHKRVKQYVDSIAEGTSLMEHKPNRS</sequence>
<accession>A0A6I9TKJ2</accession>
<evidence type="ECO:0000256" key="1">
    <source>
        <dbReference type="SAM" id="MobiDB-lite"/>
    </source>
</evidence>
<dbReference type="Pfam" id="PF00498">
    <property type="entry name" value="FHA"/>
    <property type="match status" value="1"/>
</dbReference>
<dbReference type="GO" id="GO:0045944">
    <property type="term" value="P:positive regulation of transcription by RNA polymerase II"/>
    <property type="evidence" value="ECO:0007669"/>
    <property type="project" value="TreeGrafter"/>
</dbReference>
<dbReference type="InterPro" id="IPR000253">
    <property type="entry name" value="FHA_dom"/>
</dbReference>
<name>A0A6I9TKJ2_SESIN</name>
<organism evidence="3 4">
    <name type="scientific">Sesamum indicum</name>
    <name type="common">Oriental sesame</name>
    <name type="synonym">Sesamum orientale</name>
    <dbReference type="NCBI Taxonomy" id="4182"/>
    <lineage>
        <taxon>Eukaryota</taxon>
        <taxon>Viridiplantae</taxon>
        <taxon>Streptophyta</taxon>
        <taxon>Embryophyta</taxon>
        <taxon>Tracheophyta</taxon>
        <taxon>Spermatophyta</taxon>
        <taxon>Magnoliopsida</taxon>
        <taxon>eudicotyledons</taxon>
        <taxon>Gunneridae</taxon>
        <taxon>Pentapetalae</taxon>
        <taxon>asterids</taxon>
        <taxon>lamiids</taxon>
        <taxon>Lamiales</taxon>
        <taxon>Pedaliaceae</taxon>
        <taxon>Sesamum</taxon>
    </lineage>
</organism>
<dbReference type="Gramene" id="SIN_1011565.t">
    <property type="protein sequence ID" value="SIN_1011565.t"/>
    <property type="gene ID" value="SIN_1011565"/>
</dbReference>
<dbReference type="GO" id="GO:0044545">
    <property type="term" value="C:NSL complex"/>
    <property type="evidence" value="ECO:0007669"/>
    <property type="project" value="TreeGrafter"/>
</dbReference>
<evidence type="ECO:0000259" key="2">
    <source>
        <dbReference type="PROSITE" id="PS50006"/>
    </source>
</evidence>
<gene>
    <name evidence="4" type="primary">LOC105166108</name>
</gene>
<keyword evidence="3" id="KW-1185">Reference proteome</keyword>
<dbReference type="PROSITE" id="PS50006">
    <property type="entry name" value="FHA_DOMAIN"/>
    <property type="match status" value="1"/>
</dbReference>
<dbReference type="KEGG" id="sind:105166108"/>
<feature type="compositionally biased region" description="Polar residues" evidence="1">
    <location>
        <begin position="187"/>
        <end position="196"/>
    </location>
</feature>
<dbReference type="FunCoup" id="A0A6I9TKJ2">
    <property type="interactions" value="3151"/>
</dbReference>
<dbReference type="SMART" id="SM00240">
    <property type="entry name" value="FHA"/>
    <property type="match status" value="1"/>
</dbReference>
<dbReference type="CDD" id="cd22687">
    <property type="entry name" value="FHA_MCRS1"/>
    <property type="match status" value="1"/>
</dbReference>
<dbReference type="Proteomes" id="UP000504604">
    <property type="component" value="Linkage group LG7"/>
</dbReference>
<feature type="domain" description="FHA" evidence="2">
    <location>
        <begin position="768"/>
        <end position="824"/>
    </location>
</feature>